<dbReference type="EC" id="4.1.2.52" evidence="5"/>
<dbReference type="InterPro" id="IPR015813">
    <property type="entry name" value="Pyrv/PenolPyrv_kinase-like_dom"/>
</dbReference>
<feature type="domain" description="HpcH/HpaI aldolase/citrate lyase" evidence="4">
    <location>
        <begin position="18"/>
        <end position="242"/>
    </location>
</feature>
<dbReference type="PANTHER" id="PTHR30502">
    <property type="entry name" value="2-KETO-3-DEOXY-L-RHAMNONATE ALDOLASE"/>
    <property type="match status" value="1"/>
</dbReference>
<dbReference type="Gene3D" id="3.20.20.60">
    <property type="entry name" value="Phosphoenolpyruvate-binding domains"/>
    <property type="match status" value="1"/>
</dbReference>
<dbReference type="EMBL" id="JAGINP010000010">
    <property type="protein sequence ID" value="MBP2293335.1"/>
    <property type="molecule type" value="Genomic_DNA"/>
</dbReference>
<evidence type="ECO:0000256" key="3">
    <source>
        <dbReference type="ARBA" id="ARBA00023239"/>
    </source>
</evidence>
<dbReference type="RefSeq" id="WP_209767268.1">
    <property type="nucleotide sequence ID" value="NZ_JAGINP010000010.1"/>
</dbReference>
<evidence type="ECO:0000259" key="4">
    <source>
        <dbReference type="Pfam" id="PF03328"/>
    </source>
</evidence>
<dbReference type="InterPro" id="IPR040442">
    <property type="entry name" value="Pyrv_kinase-like_dom_sf"/>
</dbReference>
<dbReference type="InterPro" id="IPR050251">
    <property type="entry name" value="HpcH-HpaI_aldolase"/>
</dbReference>
<dbReference type="Pfam" id="PF03328">
    <property type="entry name" value="HpcH_HpaI"/>
    <property type="match status" value="1"/>
</dbReference>
<dbReference type="Proteomes" id="UP000781958">
    <property type="component" value="Unassembled WGS sequence"/>
</dbReference>
<reference evidence="5 6" key="1">
    <citation type="submission" date="2021-03" db="EMBL/GenBank/DDBJ databases">
        <title>Genomic Encyclopedia of Type Strains, Phase III (KMG-III): the genomes of soil and plant-associated and newly described type strains.</title>
        <authorList>
            <person name="Whitman W."/>
        </authorList>
    </citation>
    <scope>NUCLEOTIDE SEQUENCE [LARGE SCALE GENOMIC DNA]</scope>
    <source>
        <strain evidence="5 6">IMMIB AFH-6</strain>
    </source>
</reference>
<protein>
    <submittedName>
        <fullName evidence="5">4-hydroxy-2-oxoheptanedioate aldolase</fullName>
        <ecNumber evidence="5">4.1.2.52</ecNumber>
    </submittedName>
</protein>
<dbReference type="GO" id="GO:0016829">
    <property type="term" value="F:lyase activity"/>
    <property type="evidence" value="ECO:0007669"/>
    <property type="project" value="UniProtKB-KW"/>
</dbReference>
<keyword evidence="2" id="KW-0479">Metal-binding</keyword>
<dbReference type="PANTHER" id="PTHR30502:SF0">
    <property type="entry name" value="PHOSPHOENOLPYRUVATE CARBOXYLASE FAMILY PROTEIN"/>
    <property type="match status" value="1"/>
</dbReference>
<name>A0ABS4SPM0_9PROT</name>
<evidence type="ECO:0000313" key="5">
    <source>
        <dbReference type="EMBL" id="MBP2293335.1"/>
    </source>
</evidence>
<comment type="similarity">
    <text evidence="1">Belongs to the HpcH/HpaI aldolase family.</text>
</comment>
<keyword evidence="6" id="KW-1185">Reference proteome</keyword>
<evidence type="ECO:0000256" key="2">
    <source>
        <dbReference type="ARBA" id="ARBA00022723"/>
    </source>
</evidence>
<evidence type="ECO:0000313" key="6">
    <source>
        <dbReference type="Proteomes" id="UP000781958"/>
    </source>
</evidence>
<keyword evidence="3 5" id="KW-0456">Lyase</keyword>
<comment type="caution">
    <text evidence="5">The sequence shown here is derived from an EMBL/GenBank/DDBJ whole genome shotgun (WGS) entry which is preliminary data.</text>
</comment>
<gene>
    <name evidence="5" type="ORF">J2851_003118</name>
</gene>
<organism evidence="5 6">
    <name type="scientific">Azospirillum rugosum</name>
    <dbReference type="NCBI Taxonomy" id="416170"/>
    <lineage>
        <taxon>Bacteria</taxon>
        <taxon>Pseudomonadati</taxon>
        <taxon>Pseudomonadota</taxon>
        <taxon>Alphaproteobacteria</taxon>
        <taxon>Rhodospirillales</taxon>
        <taxon>Azospirillaceae</taxon>
        <taxon>Azospirillum</taxon>
    </lineage>
</organism>
<evidence type="ECO:0000256" key="1">
    <source>
        <dbReference type="ARBA" id="ARBA00005568"/>
    </source>
</evidence>
<dbReference type="InterPro" id="IPR005000">
    <property type="entry name" value="Aldolase/citrate-lyase_domain"/>
</dbReference>
<proteinExistence type="inferred from homology"/>
<sequence>MDRQTNAFKAALEARTPQVGLWMAMASAYTAELCGQCGFDWYVIDAEHAPNTITTVVAQLQAMQDCGGEPVLRIPVNDLNFLKQATDAGVRTILAPMIETAEQAKRLAEAMHYPPRGRRGVGSALARASRFGADTDYLARANERACLLLQVETVKGLANIEAICAVEGVDGIFIGTADLAADMGHLGRPAAPEVQQAMLSAANRIIAAGLPVGGLTSDPALAKSWLAAGLTFVAVGNDVSVLRAGLTALRGHFPG</sequence>
<accession>A0ABS4SPM0</accession>
<dbReference type="SUPFAM" id="SSF51621">
    <property type="entry name" value="Phosphoenolpyruvate/pyruvate domain"/>
    <property type="match status" value="1"/>
</dbReference>